<comment type="caution">
    <text evidence="1">The sequence shown here is derived from an EMBL/GenBank/DDBJ whole genome shotgun (WGS) entry which is preliminary data.</text>
</comment>
<dbReference type="PANTHER" id="PTHR46064:SF1">
    <property type="entry name" value="QUEUINE TRNA-RIBOSYLTRANSFERASE ACCESSORY SUBUNIT 2"/>
    <property type="match status" value="1"/>
</dbReference>
<proteinExistence type="predicted"/>
<evidence type="ECO:0000313" key="1">
    <source>
        <dbReference type="EMBL" id="CAD6186606.1"/>
    </source>
</evidence>
<protein>
    <submittedName>
        <fullName evidence="1">Uncharacterized protein</fullName>
    </submittedName>
</protein>
<evidence type="ECO:0000313" key="2">
    <source>
        <dbReference type="Proteomes" id="UP000835052"/>
    </source>
</evidence>
<sequence length="148" mass="16381">MVKFAVEKKTKLGRLGKVEEWGDVPLSHATPSYMTYLRGGHIPHLTWDVAEKRLSLSQTPIYQLTLPSLVNMAEVIKKFGKGAPKFCGMPKGSAVHLAVHDPLKDYPSGYNTTKSVAIWTKNGKCSESVMEFWEEGSTTLKNILAQSS</sequence>
<organism evidence="1 2">
    <name type="scientific">Caenorhabditis auriculariae</name>
    <dbReference type="NCBI Taxonomy" id="2777116"/>
    <lineage>
        <taxon>Eukaryota</taxon>
        <taxon>Metazoa</taxon>
        <taxon>Ecdysozoa</taxon>
        <taxon>Nematoda</taxon>
        <taxon>Chromadorea</taxon>
        <taxon>Rhabditida</taxon>
        <taxon>Rhabditina</taxon>
        <taxon>Rhabditomorpha</taxon>
        <taxon>Rhabditoidea</taxon>
        <taxon>Rhabditidae</taxon>
        <taxon>Peloderinae</taxon>
        <taxon>Caenorhabditis</taxon>
    </lineage>
</organism>
<dbReference type="EMBL" id="CAJGYM010000005">
    <property type="protein sequence ID" value="CAD6186606.1"/>
    <property type="molecule type" value="Genomic_DNA"/>
</dbReference>
<dbReference type="InterPro" id="IPR036511">
    <property type="entry name" value="TGT-like_sf"/>
</dbReference>
<dbReference type="Gene3D" id="3.20.20.105">
    <property type="entry name" value="Queuine tRNA-ribosyltransferase-like"/>
    <property type="match status" value="1"/>
</dbReference>
<dbReference type="OrthoDB" id="27601at2759"/>
<gene>
    <name evidence="1" type="ORF">CAUJ_LOCUS2525</name>
</gene>
<reference evidence="1" key="1">
    <citation type="submission" date="2020-10" db="EMBL/GenBank/DDBJ databases">
        <authorList>
            <person name="Kikuchi T."/>
        </authorList>
    </citation>
    <scope>NUCLEOTIDE SEQUENCE</scope>
    <source>
        <strain evidence="1">NKZ352</strain>
    </source>
</reference>
<dbReference type="PANTHER" id="PTHR46064">
    <property type="entry name" value="QUEUINE TRNA-RIBOSYLTRANSFERASE ACCESSORY SUBUNIT 2"/>
    <property type="match status" value="1"/>
</dbReference>
<dbReference type="AlphaFoldDB" id="A0A8S1GSP9"/>
<dbReference type="GO" id="GO:0006400">
    <property type="term" value="P:tRNA modification"/>
    <property type="evidence" value="ECO:0007669"/>
    <property type="project" value="InterPro"/>
</dbReference>
<dbReference type="SUPFAM" id="SSF51713">
    <property type="entry name" value="tRNA-guanine transglycosylase"/>
    <property type="match status" value="1"/>
</dbReference>
<name>A0A8S1GSP9_9PELO</name>
<dbReference type="Proteomes" id="UP000835052">
    <property type="component" value="Unassembled WGS sequence"/>
</dbReference>
<keyword evidence="2" id="KW-1185">Reference proteome</keyword>
<dbReference type="InterPro" id="IPR050852">
    <property type="entry name" value="Queuine_tRNA-ribosyltrfase"/>
</dbReference>
<accession>A0A8S1GSP9</accession>